<dbReference type="EMBL" id="CAMXCT030004591">
    <property type="protein sequence ID" value="CAL4796986.1"/>
    <property type="molecule type" value="Genomic_DNA"/>
</dbReference>
<feature type="region of interest" description="Disordered" evidence="1">
    <location>
        <begin position="457"/>
        <end position="554"/>
    </location>
</feature>
<reference evidence="3 4" key="2">
    <citation type="submission" date="2024-05" db="EMBL/GenBank/DDBJ databases">
        <authorList>
            <person name="Chen Y."/>
            <person name="Shah S."/>
            <person name="Dougan E. K."/>
            <person name="Thang M."/>
            <person name="Chan C."/>
        </authorList>
    </citation>
    <scope>NUCLEOTIDE SEQUENCE [LARGE SCALE GENOMIC DNA]</scope>
</reference>
<gene>
    <name evidence="2" type="ORF">C1SCF055_LOCUS35014</name>
</gene>
<protein>
    <submittedName>
        <fullName evidence="3">Copia protein</fullName>
    </submittedName>
</protein>
<feature type="compositionally biased region" description="Polar residues" evidence="1">
    <location>
        <begin position="459"/>
        <end position="510"/>
    </location>
</feature>
<evidence type="ECO:0000313" key="3">
    <source>
        <dbReference type="EMBL" id="CAL4796986.1"/>
    </source>
</evidence>
<name>A0A9P1GGR7_9DINO</name>
<sequence>MSLSSRVERVLSRNSPDSVEAFEAKSLEEMGNSRVSFGRAHVGKSFLEMWENEKAWVKWFIRTYADSQKEEHRKMVIYVEKMVQQHETDQGLPPLDLPEPHQGIVQPRCKGYPKAKAAPASASNMPADVMTVMSEDLFDPWDVMEPMTREVHRDPLPEEVQALQTRVLSIENVSCGRHMHWEQPAKSMMLRIPLLREIIQGTQIAEFDMTIARVLIKVTCIKEAPMGFEFIVPENSSAPAIIHQPEPAGDVQSRAPDGSPNATTESMQQRPKIQRPATLKEELEFGDKVSIDGVKWVNKQNQEFHFYHFIDHGTNYHTAVIAPNRADILEKFTAGWLNWAGSPNTVLMDSASEFLSAAFQEYMQKAFFSADNDMSLRRAALRRDCPHRGAYEPGEWVMIWKVHLKQGSWIGPARVIIQEGPTTVFCNNSGTLIRAAPEHVRPVSSVEAQLIPLEEQLQAMPQRTTNENQARSISTTRDITMPSGTNTAVNPNNTTSENHQRSDSQISTEQPDQEPENVNNPSQNNSQNNNNPQNDNDNTNQPDLEPHEIPIPNETDDELLCDLLTCEDVDGEDQWSPNGETSVWRAELEFTRDQLESMCLDSQKPIPEDFLLLATATKKQRTEVKLSTLDPSERREFEEAKAKEVQNWLQTGTVVRMFRNELSPQQILRCRWLYVWKPITEAADQKANHGKSRKAKARLVVLGFQDPQLDTIPRDSPTLGRTSKMLIA</sequence>
<evidence type="ECO:0000313" key="4">
    <source>
        <dbReference type="Proteomes" id="UP001152797"/>
    </source>
</evidence>
<dbReference type="AlphaFoldDB" id="A0A9P1GGR7"/>
<evidence type="ECO:0000256" key="1">
    <source>
        <dbReference type="SAM" id="MobiDB-lite"/>
    </source>
</evidence>
<feature type="compositionally biased region" description="Low complexity" evidence="1">
    <location>
        <begin position="516"/>
        <end position="542"/>
    </location>
</feature>
<reference evidence="2" key="1">
    <citation type="submission" date="2022-10" db="EMBL/GenBank/DDBJ databases">
        <authorList>
            <person name="Chen Y."/>
            <person name="Dougan E. K."/>
            <person name="Chan C."/>
            <person name="Rhodes N."/>
            <person name="Thang M."/>
        </authorList>
    </citation>
    <scope>NUCLEOTIDE SEQUENCE</scope>
</reference>
<dbReference type="Proteomes" id="UP001152797">
    <property type="component" value="Unassembled WGS sequence"/>
</dbReference>
<evidence type="ECO:0000313" key="2">
    <source>
        <dbReference type="EMBL" id="CAI4009674.1"/>
    </source>
</evidence>
<dbReference type="EMBL" id="CAMXCT020004591">
    <property type="protein sequence ID" value="CAL1163049.1"/>
    <property type="molecule type" value="Genomic_DNA"/>
</dbReference>
<organism evidence="2">
    <name type="scientific">Cladocopium goreaui</name>
    <dbReference type="NCBI Taxonomy" id="2562237"/>
    <lineage>
        <taxon>Eukaryota</taxon>
        <taxon>Sar</taxon>
        <taxon>Alveolata</taxon>
        <taxon>Dinophyceae</taxon>
        <taxon>Suessiales</taxon>
        <taxon>Symbiodiniaceae</taxon>
        <taxon>Cladocopium</taxon>
    </lineage>
</organism>
<comment type="caution">
    <text evidence="2">The sequence shown here is derived from an EMBL/GenBank/DDBJ whole genome shotgun (WGS) entry which is preliminary data.</text>
</comment>
<dbReference type="EMBL" id="CAMXCT010004591">
    <property type="protein sequence ID" value="CAI4009674.1"/>
    <property type="molecule type" value="Genomic_DNA"/>
</dbReference>
<proteinExistence type="predicted"/>
<keyword evidence="4" id="KW-1185">Reference proteome</keyword>
<accession>A0A9P1GGR7</accession>
<feature type="region of interest" description="Disordered" evidence="1">
    <location>
        <begin position="241"/>
        <end position="274"/>
    </location>
</feature>
<feature type="compositionally biased region" description="Polar residues" evidence="1">
    <location>
        <begin position="260"/>
        <end position="271"/>
    </location>
</feature>